<organism evidence="1 2">
    <name type="scientific">Thalassobacter stenotrophicus</name>
    <dbReference type="NCBI Taxonomy" id="266809"/>
    <lineage>
        <taxon>Bacteria</taxon>
        <taxon>Pseudomonadati</taxon>
        <taxon>Pseudomonadota</taxon>
        <taxon>Alphaproteobacteria</taxon>
        <taxon>Rhodobacterales</taxon>
        <taxon>Roseobacteraceae</taxon>
        <taxon>Thalassobacter</taxon>
    </lineage>
</organism>
<dbReference type="AlphaFoldDB" id="A0A0N7LSW0"/>
<sequence length="36" mass="3936">MTDHKHHMQDISACAPVTTYQPYPAGLGLAGFYLLS</sequence>
<protein>
    <submittedName>
        <fullName evidence="1">Uncharacterized protein</fullName>
    </submittedName>
</protein>
<name>A0A0N7LSW0_9RHOB</name>
<accession>A0A0N7LSW0</accession>
<evidence type="ECO:0000313" key="2">
    <source>
        <dbReference type="Proteomes" id="UP000051298"/>
    </source>
</evidence>
<proteinExistence type="predicted"/>
<gene>
    <name evidence="1" type="ORF">THS5294_00274</name>
</gene>
<dbReference type="Proteomes" id="UP000051298">
    <property type="component" value="Unassembled WGS sequence"/>
</dbReference>
<evidence type="ECO:0000313" key="1">
    <source>
        <dbReference type="EMBL" id="CUH58994.1"/>
    </source>
</evidence>
<reference evidence="1 2" key="1">
    <citation type="submission" date="2015-09" db="EMBL/GenBank/DDBJ databases">
        <authorList>
            <consortium name="Swine Surveillance"/>
        </authorList>
    </citation>
    <scope>NUCLEOTIDE SEQUENCE [LARGE SCALE GENOMIC DNA]</scope>
    <source>
        <strain evidence="1 2">CECT 5294</strain>
    </source>
</reference>
<dbReference type="EMBL" id="CYRX01000008">
    <property type="protein sequence ID" value="CUH58994.1"/>
    <property type="molecule type" value="Genomic_DNA"/>
</dbReference>